<dbReference type="NCBIfam" id="NF006764">
    <property type="entry name" value="PRK09285.1"/>
    <property type="match status" value="1"/>
</dbReference>
<dbReference type="PROSITE" id="PS00163">
    <property type="entry name" value="FUMARATE_LYASES"/>
    <property type="match status" value="1"/>
</dbReference>
<evidence type="ECO:0000256" key="6">
    <source>
        <dbReference type="ARBA" id="ARBA00022755"/>
    </source>
</evidence>
<evidence type="ECO:0000256" key="3">
    <source>
        <dbReference type="ARBA" id="ARBA00008273"/>
    </source>
</evidence>
<evidence type="ECO:0000256" key="8">
    <source>
        <dbReference type="ARBA" id="ARBA00024477"/>
    </source>
</evidence>
<comment type="similarity">
    <text evidence="3 13">Belongs to the lyase 1 family. Adenylosuccinate lyase subfamily.</text>
</comment>
<evidence type="ECO:0000256" key="10">
    <source>
        <dbReference type="ARBA" id="ARBA00030717"/>
    </source>
</evidence>
<dbReference type="InterPro" id="IPR022761">
    <property type="entry name" value="Fumarate_lyase_N"/>
</dbReference>
<dbReference type="Gene3D" id="1.10.275.10">
    <property type="entry name" value="Fumarase/aspartase (N-terminal domain)"/>
    <property type="match status" value="1"/>
</dbReference>
<evidence type="ECO:0000259" key="14">
    <source>
        <dbReference type="Pfam" id="PF00206"/>
    </source>
</evidence>
<dbReference type="InterPro" id="IPR000362">
    <property type="entry name" value="Fumarate_lyase_fam"/>
</dbReference>
<evidence type="ECO:0000256" key="12">
    <source>
        <dbReference type="NCBIfam" id="TIGR00928"/>
    </source>
</evidence>
<dbReference type="Proteomes" id="UP000601099">
    <property type="component" value="Unassembled WGS sequence"/>
</dbReference>
<dbReference type="InterPro" id="IPR013539">
    <property type="entry name" value="PurB_C"/>
</dbReference>
<accession>A0ABS0L6G2</accession>
<evidence type="ECO:0000256" key="7">
    <source>
        <dbReference type="ARBA" id="ARBA00023239"/>
    </source>
</evidence>
<evidence type="ECO:0000259" key="15">
    <source>
        <dbReference type="Pfam" id="PF08328"/>
    </source>
</evidence>
<keyword evidence="7 13" id="KW-0456">Lyase</keyword>
<gene>
    <name evidence="16" type="primary">purB</name>
    <name evidence="16" type="ORF">I5L79_19350</name>
</gene>
<dbReference type="Pfam" id="PF00206">
    <property type="entry name" value="Lyase_1"/>
    <property type="match status" value="1"/>
</dbReference>
<dbReference type="InterPro" id="IPR024083">
    <property type="entry name" value="Fumarase/histidase_N"/>
</dbReference>
<feature type="domain" description="Fumarate lyase N-terminal" evidence="14">
    <location>
        <begin position="28"/>
        <end position="318"/>
    </location>
</feature>
<comment type="catalytic activity">
    <reaction evidence="11">
        <text>N(6)-(1,2-dicarboxyethyl)-AMP = fumarate + AMP</text>
        <dbReference type="Rhea" id="RHEA:16853"/>
        <dbReference type="ChEBI" id="CHEBI:29806"/>
        <dbReference type="ChEBI" id="CHEBI:57567"/>
        <dbReference type="ChEBI" id="CHEBI:456215"/>
        <dbReference type="EC" id="4.3.2.2"/>
    </reaction>
    <physiologicalReaction direction="left-to-right" evidence="11">
        <dbReference type="Rhea" id="RHEA:16854"/>
    </physiologicalReaction>
</comment>
<sequence>MSAPTDTTSFSALTAVSPLDGRYRRQTVPLAAFFSELALIRYRVLVEVEYFVALCQLPLPQLAEISKDIFTDLRQIYLDFSAEDAEAVKAHEKVTNHDVKAVEYFLRDKFTALGLGQYLEFIHFGLTSQDINNTAIPLSLQHAVVKVLLPAYAQVRNQLASRAKDWEAVPMLARTHGQPASPTRLGKEIQVFVARLDAQVELLSQVPFAAKFGGATGNFNAHHVAYPAIDWHEFGQHFVQDRLGLHRSFPTTQIEHYDHLAALCDGIKRLNTILTDLARDVWQYISLGYFRQTIKAGEVGSSAMPHKVNPIDFENAEGNLGLANAVLEHLSAKLPISRLQRDLTDSTVLRNLGVPLGHTLIALTALQRGLEKLALDEAALRRDLNDNWAVVAEALQTILRRENYPDPYNALKALTRTGGAITEQTIQEFIETLNVSEAVKQELRVISPSNYVGV</sequence>
<dbReference type="RefSeq" id="WP_196956728.1">
    <property type="nucleotide sequence ID" value="NZ_JADWYK010000015.1"/>
</dbReference>
<dbReference type="SUPFAM" id="SSF48557">
    <property type="entry name" value="L-aspartase-like"/>
    <property type="match status" value="1"/>
</dbReference>
<comment type="caution">
    <text evidence="16">The sequence shown here is derived from an EMBL/GenBank/DDBJ whole genome shotgun (WGS) entry which is preliminary data.</text>
</comment>
<protein>
    <recommendedName>
        <fullName evidence="5 12">Adenylosuccinate lyase</fullName>
        <shortName evidence="13">ASL</shortName>
        <ecNumber evidence="4 12">4.3.2.2</ecNumber>
    </recommendedName>
    <alternativeName>
        <fullName evidence="10 13">Adenylosuccinase</fullName>
    </alternativeName>
</protein>
<keyword evidence="17" id="KW-1185">Reference proteome</keyword>
<evidence type="ECO:0000256" key="9">
    <source>
        <dbReference type="ARBA" id="ARBA00025012"/>
    </source>
</evidence>
<dbReference type="CDD" id="cd01598">
    <property type="entry name" value="PurB"/>
    <property type="match status" value="1"/>
</dbReference>
<evidence type="ECO:0000256" key="2">
    <source>
        <dbReference type="ARBA" id="ARBA00004734"/>
    </source>
</evidence>
<dbReference type="InterPro" id="IPR047136">
    <property type="entry name" value="PurB_bact"/>
</dbReference>
<dbReference type="PANTHER" id="PTHR43411">
    <property type="entry name" value="ADENYLOSUCCINATE LYASE"/>
    <property type="match status" value="1"/>
</dbReference>
<evidence type="ECO:0000313" key="16">
    <source>
        <dbReference type="EMBL" id="MBG8555710.1"/>
    </source>
</evidence>
<evidence type="ECO:0000256" key="5">
    <source>
        <dbReference type="ARBA" id="ARBA00017058"/>
    </source>
</evidence>
<evidence type="ECO:0000256" key="11">
    <source>
        <dbReference type="ARBA" id="ARBA00049115"/>
    </source>
</evidence>
<dbReference type="Gene3D" id="1.20.200.10">
    <property type="entry name" value="Fumarase/aspartase (Central domain)"/>
    <property type="match status" value="1"/>
</dbReference>
<name>A0ABS0L6G2_9BACT</name>
<evidence type="ECO:0000256" key="13">
    <source>
        <dbReference type="RuleBase" id="RU361172"/>
    </source>
</evidence>
<evidence type="ECO:0000313" key="17">
    <source>
        <dbReference type="Proteomes" id="UP000601099"/>
    </source>
</evidence>
<dbReference type="GO" id="GO:0016829">
    <property type="term" value="F:lyase activity"/>
    <property type="evidence" value="ECO:0007669"/>
    <property type="project" value="UniProtKB-KW"/>
</dbReference>
<dbReference type="Gene3D" id="1.10.40.30">
    <property type="entry name" value="Fumarase/aspartase (C-terminal domain)"/>
    <property type="match status" value="1"/>
</dbReference>
<dbReference type="Pfam" id="PF08328">
    <property type="entry name" value="ASL_C"/>
    <property type="match status" value="1"/>
</dbReference>
<dbReference type="InterPro" id="IPR020557">
    <property type="entry name" value="Fumarate_lyase_CS"/>
</dbReference>
<dbReference type="EC" id="4.3.2.2" evidence="4 12"/>
<comment type="pathway">
    <text evidence="2 13">Purine metabolism; AMP biosynthesis via de novo pathway; AMP from IMP: step 2/2.</text>
</comment>
<dbReference type="EMBL" id="JADWYK010000015">
    <property type="protein sequence ID" value="MBG8555710.1"/>
    <property type="molecule type" value="Genomic_DNA"/>
</dbReference>
<feature type="domain" description="Adenylosuccinate lyase PurB C-terminal" evidence="15">
    <location>
        <begin position="337"/>
        <end position="452"/>
    </location>
</feature>
<reference evidence="16 17" key="1">
    <citation type="submission" date="2020-11" db="EMBL/GenBank/DDBJ databases">
        <title>Hymenobacter sp.</title>
        <authorList>
            <person name="Kim M.K."/>
        </authorList>
    </citation>
    <scope>NUCLEOTIDE SEQUENCE [LARGE SCALE GENOMIC DNA]</scope>
    <source>
        <strain evidence="16 17">BT594</strain>
    </source>
</reference>
<evidence type="ECO:0000256" key="4">
    <source>
        <dbReference type="ARBA" id="ARBA00012339"/>
    </source>
</evidence>
<dbReference type="PANTHER" id="PTHR43411:SF1">
    <property type="entry name" value="ADENYLOSUCCINATE LYASE"/>
    <property type="match status" value="1"/>
</dbReference>
<proteinExistence type="inferred from homology"/>
<organism evidence="16 17">
    <name type="scientific">Hymenobacter guriensis</name>
    <dbReference type="NCBI Taxonomy" id="2793065"/>
    <lineage>
        <taxon>Bacteria</taxon>
        <taxon>Pseudomonadati</taxon>
        <taxon>Bacteroidota</taxon>
        <taxon>Cytophagia</taxon>
        <taxon>Cytophagales</taxon>
        <taxon>Hymenobacteraceae</taxon>
        <taxon>Hymenobacter</taxon>
    </lineage>
</organism>
<dbReference type="InterPro" id="IPR008948">
    <property type="entry name" value="L-Aspartase-like"/>
</dbReference>
<comment type="function">
    <text evidence="9">Catalyzes two reactions in de novo purine nucleotide biosynthesis. Catalyzes the breakdown of 5-aminoimidazole- (N-succinylocarboxamide) ribotide (SAICAR or 2-[5-amino-1-(5-phospho-beta-D-ribosyl)imidazole-4-carboxamido]succinate) to 5-aminoimidazole-4-carboxamide ribotide (AICAR or 5-amino-1-(5-phospho-beta-D-ribosyl)imidazole-4-carboxamide) and fumarate, and of adenylosuccinate (ADS or N(6)-(1,2-dicarboxyethyl)-AMP) to adenosine monophosphate (AMP) and fumarate.</text>
</comment>
<dbReference type="NCBIfam" id="TIGR00928">
    <property type="entry name" value="purB"/>
    <property type="match status" value="1"/>
</dbReference>
<keyword evidence="6 13" id="KW-0658">Purine biosynthesis</keyword>
<dbReference type="PRINTS" id="PR00149">
    <property type="entry name" value="FUMRATELYASE"/>
</dbReference>
<evidence type="ECO:0000256" key="1">
    <source>
        <dbReference type="ARBA" id="ARBA00004706"/>
    </source>
</evidence>
<comment type="pathway">
    <text evidence="1 13">Purine metabolism; IMP biosynthesis via de novo pathway; 5-amino-1-(5-phospho-D-ribosyl)imidazole-4-carboxamide from 5-amino-1-(5-phospho-D-ribosyl)imidazole-4-carboxylate: step 2/2.</text>
</comment>
<dbReference type="InterPro" id="IPR004769">
    <property type="entry name" value="Pur_lyase"/>
</dbReference>
<comment type="catalytic activity">
    <reaction evidence="8">
        <text>(2S)-2-[5-amino-1-(5-phospho-beta-D-ribosyl)imidazole-4-carboxamido]succinate = 5-amino-1-(5-phospho-beta-D-ribosyl)imidazole-4-carboxamide + fumarate</text>
        <dbReference type="Rhea" id="RHEA:23920"/>
        <dbReference type="ChEBI" id="CHEBI:29806"/>
        <dbReference type="ChEBI" id="CHEBI:58443"/>
        <dbReference type="ChEBI" id="CHEBI:58475"/>
        <dbReference type="EC" id="4.3.2.2"/>
    </reaction>
    <physiologicalReaction direction="left-to-right" evidence="8">
        <dbReference type="Rhea" id="RHEA:23921"/>
    </physiologicalReaction>
</comment>